<dbReference type="EMBL" id="SSTD01017617">
    <property type="protein sequence ID" value="TYJ99659.1"/>
    <property type="molecule type" value="Genomic_DNA"/>
</dbReference>
<protein>
    <submittedName>
        <fullName evidence="3">Retrovirus-related Pol polyprotein from transposon 412 family</fullName>
    </submittedName>
</protein>
<dbReference type="PANTHER" id="PTHR37984">
    <property type="entry name" value="PROTEIN CBG26694"/>
    <property type="match status" value="1"/>
</dbReference>
<dbReference type="InterPro" id="IPR043502">
    <property type="entry name" value="DNA/RNA_pol_sf"/>
</dbReference>
<dbReference type="InterPro" id="IPR050951">
    <property type="entry name" value="Retrovirus_Pol_polyprotein"/>
</dbReference>
<comment type="caution">
    <text evidence="3">The sequence shown here is derived from an EMBL/GenBank/DDBJ whole genome shotgun (WGS) entry which is preliminary data.</text>
</comment>
<name>A0A5D3BL15_CUCMM</name>
<evidence type="ECO:0000259" key="2">
    <source>
        <dbReference type="Pfam" id="PF17919"/>
    </source>
</evidence>
<dbReference type="Gene3D" id="3.30.70.270">
    <property type="match status" value="1"/>
</dbReference>
<gene>
    <name evidence="3" type="ORF">E5676_scaffold562G00400</name>
</gene>
<evidence type="ECO:0000313" key="4">
    <source>
        <dbReference type="Proteomes" id="UP000321947"/>
    </source>
</evidence>
<sequence length="145" mass="16724">MVREEIVLGPKISNTRLKVDLTKIDVVCKFLAPSDVKPLRSFLGQVKFYRRFIKKKFQIAKPLRKLLCADQLYNFDKKRNQAFQTLKDALALAPIFIMPNWSQPFELMCDASDVAVGAMFGQKKNKVIHPIYYTSKTLKPHLLHA</sequence>
<feature type="domain" description="Reverse transcriptase/retrotransposon-derived protein RNase H-like" evidence="2">
    <location>
        <begin position="76"/>
        <end position="141"/>
    </location>
</feature>
<keyword evidence="1" id="KW-0511">Multifunctional enzyme</keyword>
<dbReference type="Proteomes" id="UP000321947">
    <property type="component" value="Unassembled WGS sequence"/>
</dbReference>
<dbReference type="GO" id="GO:0003824">
    <property type="term" value="F:catalytic activity"/>
    <property type="evidence" value="ECO:0007669"/>
    <property type="project" value="UniProtKB-KW"/>
</dbReference>
<dbReference type="FunFam" id="3.30.70.270:FF:000020">
    <property type="entry name" value="Transposon Tf2-6 polyprotein-like Protein"/>
    <property type="match status" value="1"/>
</dbReference>
<accession>A0A5D3BL15</accession>
<proteinExistence type="predicted"/>
<dbReference type="AlphaFoldDB" id="A0A5D3BL15"/>
<evidence type="ECO:0000256" key="1">
    <source>
        <dbReference type="ARBA" id="ARBA00023268"/>
    </source>
</evidence>
<dbReference type="InterPro" id="IPR041577">
    <property type="entry name" value="RT_RNaseH_2"/>
</dbReference>
<reference evidence="3 4" key="1">
    <citation type="submission" date="2019-08" db="EMBL/GenBank/DDBJ databases">
        <title>Draft genome sequences of two oriental melons (Cucumis melo L. var makuwa).</title>
        <authorList>
            <person name="Kwon S.-Y."/>
        </authorList>
    </citation>
    <scope>NUCLEOTIDE SEQUENCE [LARGE SCALE GENOMIC DNA]</scope>
    <source>
        <strain evidence="4">cv. Chang Bougi</strain>
        <tissue evidence="3">Leaf</tissue>
    </source>
</reference>
<evidence type="ECO:0000313" key="3">
    <source>
        <dbReference type="EMBL" id="TYJ99659.1"/>
    </source>
</evidence>
<dbReference type="PANTHER" id="PTHR37984:SF5">
    <property type="entry name" value="PROTEIN NYNRIN-LIKE"/>
    <property type="match status" value="1"/>
</dbReference>
<organism evidence="3 4">
    <name type="scientific">Cucumis melo var. makuwa</name>
    <name type="common">Oriental melon</name>
    <dbReference type="NCBI Taxonomy" id="1194695"/>
    <lineage>
        <taxon>Eukaryota</taxon>
        <taxon>Viridiplantae</taxon>
        <taxon>Streptophyta</taxon>
        <taxon>Embryophyta</taxon>
        <taxon>Tracheophyta</taxon>
        <taxon>Spermatophyta</taxon>
        <taxon>Magnoliopsida</taxon>
        <taxon>eudicotyledons</taxon>
        <taxon>Gunneridae</taxon>
        <taxon>Pentapetalae</taxon>
        <taxon>rosids</taxon>
        <taxon>fabids</taxon>
        <taxon>Cucurbitales</taxon>
        <taxon>Cucurbitaceae</taxon>
        <taxon>Benincaseae</taxon>
        <taxon>Cucumis</taxon>
    </lineage>
</organism>
<dbReference type="SUPFAM" id="SSF56672">
    <property type="entry name" value="DNA/RNA polymerases"/>
    <property type="match status" value="1"/>
</dbReference>
<dbReference type="InterPro" id="IPR043128">
    <property type="entry name" value="Rev_trsase/Diguanyl_cyclase"/>
</dbReference>
<dbReference type="Pfam" id="PF17919">
    <property type="entry name" value="RT_RNaseH_2"/>
    <property type="match status" value="1"/>
</dbReference>